<dbReference type="AlphaFoldDB" id="A0AAV8TSW0"/>
<comment type="caution">
    <text evidence="2">The sequence shown here is derived from an EMBL/GenBank/DDBJ whole genome shotgun (WGS) entry which is preliminary data.</text>
</comment>
<name>A0AAV8TSW0_9ROSI</name>
<dbReference type="EMBL" id="JAIWQS010000003">
    <property type="protein sequence ID" value="KAJ8769159.1"/>
    <property type="molecule type" value="Genomic_DNA"/>
</dbReference>
<proteinExistence type="predicted"/>
<feature type="compositionally biased region" description="Basic and acidic residues" evidence="1">
    <location>
        <begin position="236"/>
        <end position="254"/>
    </location>
</feature>
<evidence type="ECO:0000256" key="1">
    <source>
        <dbReference type="SAM" id="MobiDB-lite"/>
    </source>
</evidence>
<feature type="region of interest" description="Disordered" evidence="1">
    <location>
        <begin position="236"/>
        <end position="262"/>
    </location>
</feature>
<gene>
    <name evidence="2" type="ORF">K2173_000934</name>
</gene>
<feature type="region of interest" description="Disordered" evidence="1">
    <location>
        <begin position="301"/>
        <end position="375"/>
    </location>
</feature>
<evidence type="ECO:0000313" key="2">
    <source>
        <dbReference type="EMBL" id="KAJ8769159.1"/>
    </source>
</evidence>
<organism evidence="2 3">
    <name type="scientific">Erythroxylum novogranatense</name>
    <dbReference type="NCBI Taxonomy" id="1862640"/>
    <lineage>
        <taxon>Eukaryota</taxon>
        <taxon>Viridiplantae</taxon>
        <taxon>Streptophyta</taxon>
        <taxon>Embryophyta</taxon>
        <taxon>Tracheophyta</taxon>
        <taxon>Spermatophyta</taxon>
        <taxon>Magnoliopsida</taxon>
        <taxon>eudicotyledons</taxon>
        <taxon>Gunneridae</taxon>
        <taxon>Pentapetalae</taxon>
        <taxon>rosids</taxon>
        <taxon>fabids</taxon>
        <taxon>Malpighiales</taxon>
        <taxon>Erythroxylaceae</taxon>
        <taxon>Erythroxylum</taxon>
    </lineage>
</organism>
<dbReference type="Proteomes" id="UP001159364">
    <property type="component" value="Linkage Group LG03"/>
</dbReference>
<evidence type="ECO:0000313" key="3">
    <source>
        <dbReference type="Proteomes" id="UP001159364"/>
    </source>
</evidence>
<feature type="compositionally biased region" description="Polar residues" evidence="1">
    <location>
        <begin position="366"/>
        <end position="375"/>
    </location>
</feature>
<keyword evidence="3" id="KW-1185">Reference proteome</keyword>
<sequence>MKLVEFSKILKEEGNYTSQQQDQSHCFNGLSRESLEIVEDNLKPQTGKTRPKQSWNWEIPRKRSIVNSVVSCSACQGASLMKSKYEIISSQPDKPENIGSNFSAEVADAIETIDSGISVLQLWVGSNSPIKVTMSSCNHGFCSAVPTMQEKRERIEKTRLVLKQLLKDTDSPSLPPSQMCRNRKVSESSWSRIARSKQNVDRTELQSQLSSKNVCGFRVPLNQDENKLQIPKTEMKMQSKIKEGRVVHDPERKGKLVKSMAQSQSKILRPTLIDYESSSLYHGSHRRSIATRRPFHGSSRQYNILPYKEEPEDIATGSSESVSSRSWTSQDQQTTTTTTTTNTNSTASSDLSSRNTSGTMPESEKNSISSYTKASSYKDISLTRRRSGGLKKLKNKLGLIFHHHHHHHHHHHQHHRRSISLWKQLQNKFHHKQKQKVTEKEAATQKARKALVSNKHRVGHFHALVKGLMRHVNHSKPSRGGGGGEKGNVHHRSDKRSWKMVPTRRRVKLPTKGRIRLGFLSKKQKPRLKAPNKMI</sequence>
<reference evidence="2 3" key="1">
    <citation type="submission" date="2021-09" db="EMBL/GenBank/DDBJ databases">
        <title>Genomic insights and catalytic innovation underlie evolution of tropane alkaloids biosynthesis.</title>
        <authorList>
            <person name="Wang Y.-J."/>
            <person name="Tian T."/>
            <person name="Huang J.-P."/>
            <person name="Huang S.-X."/>
        </authorList>
    </citation>
    <scope>NUCLEOTIDE SEQUENCE [LARGE SCALE GENOMIC DNA]</scope>
    <source>
        <strain evidence="2">KIB-2018</strain>
        <tissue evidence="2">Leaf</tissue>
    </source>
</reference>
<feature type="compositionally biased region" description="Low complexity" evidence="1">
    <location>
        <begin position="318"/>
        <end position="357"/>
    </location>
</feature>
<accession>A0AAV8TSW0</accession>
<feature type="region of interest" description="Disordered" evidence="1">
    <location>
        <begin position="473"/>
        <end position="499"/>
    </location>
</feature>
<protein>
    <submittedName>
        <fullName evidence="2">Uncharacterized protein</fullName>
    </submittedName>
</protein>